<dbReference type="InterPro" id="IPR049053">
    <property type="entry name" value="AFCA-like_C"/>
</dbReference>
<dbReference type="AlphaFoldDB" id="A0AB73T6M7"/>
<dbReference type="Gene3D" id="1.50.10.10">
    <property type="match status" value="1"/>
</dbReference>
<name>A0AB73T6M7_9FIRM</name>
<feature type="domain" description="Glycosyl hydrolase family 95 catalytic" evidence="3">
    <location>
        <begin position="285"/>
        <end position="723"/>
    </location>
</feature>
<dbReference type="GO" id="GO:0005975">
    <property type="term" value="P:carbohydrate metabolic process"/>
    <property type="evidence" value="ECO:0007669"/>
    <property type="project" value="InterPro"/>
</dbReference>
<dbReference type="PANTHER" id="PTHR31084:SF0">
    <property type="entry name" value="ALPHA-L-FUCOSIDASE 2"/>
    <property type="match status" value="1"/>
</dbReference>
<reference evidence="4 5" key="1">
    <citation type="submission" date="2018-05" db="EMBL/GenBank/DDBJ databases">
        <authorList>
            <person name="Goeker M."/>
            <person name="Huntemann M."/>
            <person name="Clum A."/>
            <person name="Pillay M."/>
            <person name="Palaniappan K."/>
            <person name="Varghese N."/>
            <person name="Mikhailova N."/>
            <person name="Stamatis D."/>
            <person name="Reddy T."/>
            <person name="Daum C."/>
            <person name="Shapiro N."/>
            <person name="Ivanova N."/>
            <person name="Kyrpides N."/>
            <person name="Woyke T."/>
        </authorList>
    </citation>
    <scope>NUCLEOTIDE SEQUENCE [LARGE SCALE GENOMIC DNA]</scope>
    <source>
        <strain evidence="4 5">DSM 26524</strain>
    </source>
</reference>
<dbReference type="InterPro" id="IPR016518">
    <property type="entry name" value="Alpha-L-fucosidase"/>
</dbReference>
<evidence type="ECO:0000259" key="1">
    <source>
        <dbReference type="Pfam" id="PF14498"/>
    </source>
</evidence>
<keyword evidence="5" id="KW-1185">Reference proteome</keyword>
<dbReference type="Gene3D" id="2.70.98.50">
    <property type="entry name" value="putative glycoside hydrolase family protein from bacillus halodurans"/>
    <property type="match status" value="1"/>
</dbReference>
<feature type="domain" description="Alpha fucosidase A-like C-terminal" evidence="2">
    <location>
        <begin position="734"/>
        <end position="808"/>
    </location>
</feature>
<proteinExistence type="predicted"/>
<dbReference type="EMBL" id="QGGY01000004">
    <property type="protein sequence ID" value="PWJ76726.1"/>
    <property type="molecule type" value="Genomic_DNA"/>
</dbReference>
<dbReference type="PIRSF" id="PIRSF007663">
    <property type="entry name" value="UCP007663"/>
    <property type="match status" value="1"/>
</dbReference>
<evidence type="ECO:0000259" key="3">
    <source>
        <dbReference type="Pfam" id="PF22124"/>
    </source>
</evidence>
<comment type="caution">
    <text evidence="4">The sequence shown here is derived from an EMBL/GenBank/DDBJ whole genome shotgun (WGS) entry which is preliminary data.</text>
</comment>
<evidence type="ECO:0000313" key="5">
    <source>
        <dbReference type="Proteomes" id="UP000245412"/>
    </source>
</evidence>
<dbReference type="Pfam" id="PF21307">
    <property type="entry name" value="Glyco_hydro_95_C"/>
    <property type="match status" value="1"/>
</dbReference>
<dbReference type="InterPro" id="IPR027414">
    <property type="entry name" value="GH95_N_dom"/>
</dbReference>
<dbReference type="SUPFAM" id="SSF48208">
    <property type="entry name" value="Six-hairpin glycosidases"/>
    <property type="match status" value="1"/>
</dbReference>
<dbReference type="InterPro" id="IPR054363">
    <property type="entry name" value="GH95_cat"/>
</dbReference>
<dbReference type="GO" id="GO:0004560">
    <property type="term" value="F:alpha-L-fucosidase activity"/>
    <property type="evidence" value="ECO:0007669"/>
    <property type="project" value="InterPro"/>
</dbReference>
<dbReference type="Proteomes" id="UP000245412">
    <property type="component" value="Unassembled WGS sequence"/>
</dbReference>
<gene>
    <name evidence="4" type="ORF">C7383_104172</name>
</gene>
<dbReference type="Pfam" id="PF22124">
    <property type="entry name" value="Glyco_hydro_95_cat"/>
    <property type="match status" value="1"/>
</dbReference>
<accession>A0AB73T6M7</accession>
<evidence type="ECO:0000259" key="2">
    <source>
        <dbReference type="Pfam" id="PF21307"/>
    </source>
</evidence>
<evidence type="ECO:0000313" key="4">
    <source>
        <dbReference type="EMBL" id="PWJ76726.1"/>
    </source>
</evidence>
<organism evidence="4 5">
    <name type="scientific">Murimonas intestini</name>
    <dbReference type="NCBI Taxonomy" id="1337051"/>
    <lineage>
        <taxon>Bacteria</taxon>
        <taxon>Bacillati</taxon>
        <taxon>Bacillota</taxon>
        <taxon>Clostridia</taxon>
        <taxon>Lachnospirales</taxon>
        <taxon>Lachnospiraceae</taxon>
        <taxon>Murimonas</taxon>
    </lineage>
</organism>
<sequence length="839" mass="95255">MGKSIPRLWYRQPAESFSQALPVGNGSFGAMVYGGYPREKMTLNMDTLWSGTEECWRKDQHIPPGELERVRGLVWEGKYFEAGQRMKETMLGTWNESYTTAGSLEIEYLNSFPALEYERELRLDTALSTVKAGSEGREVSSRAICSAPADALAVHLSSNGIPVSARISLNTPHPFCRRAAGSTIVCLHGTAPGHVEPNYVESRTPVKYDMEHPGIRFSLMMGITRTDGSVRIEEDESLLAENFTDLTLLVLGETGYRGYKKPLEENYENLDMENMRKWRKSSEKSWEQLEKEHIRDYAELYGRVELVIWDGENENRDEDYEELPTDMRLNRIRSLMAADGSGQRKDGEGALYDSGLYSLLFQYGRYLMISSSRPVHRESQPANLQGIWCEDVRPVWSSNWTTNINTEMNYWLCGPCSLPECEEPLFHMQDELRLSGRTAAEALGCRGFAVHHNTDLWRQAVPASGEVKWAFWPMGGIWLAQSFYQHYLYTRDERFLRERAYPVCRECVEFIIDYLVQGPDGRWHTCPSTSPENTFLDERGRECCVSASSTMDIALVREALENMKEICTVLGIEDDLQRQAEDLLKGLPGYQTGRYGQLREWLEDFEEADPGHRHFAHLAGFHPMQQISRHRQKELLPAVRRTIERRTEYARIHIGWNAAWLVNFYARLGDAEAAENCLSQMLGHSVYDNLLDLHPPLGEGPGEREIFQIDGNLGAAAGIAELLMQSSFEQGTARLDLLYALPYRWKNGRVRGLTARGGFGVSIEWQDGHLTKAYIEAAEDGKLLLTARDPFTVQLAKTADNRNESRHKIQADGSGGEYTAEIYARAGKKYVACGLLFAK</sequence>
<dbReference type="InterPro" id="IPR008928">
    <property type="entry name" value="6-hairpin_glycosidase_sf"/>
</dbReference>
<dbReference type="Pfam" id="PF14498">
    <property type="entry name" value="Glyco_hyd_65N_2"/>
    <property type="match status" value="1"/>
</dbReference>
<dbReference type="PANTHER" id="PTHR31084">
    <property type="entry name" value="ALPHA-L-FUCOSIDASE 2"/>
    <property type="match status" value="1"/>
</dbReference>
<dbReference type="InterPro" id="IPR012341">
    <property type="entry name" value="6hp_glycosidase-like_sf"/>
</dbReference>
<dbReference type="RefSeq" id="WP_257497754.1">
    <property type="nucleotide sequence ID" value="NZ_JANKBI010000019.1"/>
</dbReference>
<protein>
    <submittedName>
        <fullName evidence="4">Alpha-L-fucosidase 2</fullName>
    </submittedName>
</protein>
<feature type="domain" description="Glycosyl hydrolase family 95 N-terminal" evidence="1">
    <location>
        <begin position="8"/>
        <end position="258"/>
    </location>
</feature>